<gene>
    <name evidence="12" type="ORF">FB45DRAFT_1126031</name>
</gene>
<dbReference type="GO" id="GO:0016491">
    <property type="term" value="F:oxidoreductase activity"/>
    <property type="evidence" value="ECO:0007669"/>
    <property type="project" value="UniProtKB-KW"/>
</dbReference>
<dbReference type="InterPro" id="IPR033138">
    <property type="entry name" value="Cu_oxidase_CS"/>
</dbReference>
<dbReference type="EMBL" id="JARKIF010000004">
    <property type="protein sequence ID" value="KAJ7641895.1"/>
    <property type="molecule type" value="Genomic_DNA"/>
</dbReference>
<feature type="region of interest" description="Disordered" evidence="7">
    <location>
        <begin position="295"/>
        <end position="316"/>
    </location>
</feature>
<sequence>MAFSSARLLQLLHLALLSAPSLAVTVLGPVTDLHITNKVIAPDGFERSAIVGARFRINVHDQLTDNTMLRSTSVHWHGILQHNTSWEDGPSFVTQCPIAANHSFLYDFQAQGQAGTFWYHSHLSTQYCDGLRGPLIIYDPEDPMKHLYDVDDASTVISLGDWYHYPAPSAPRLALANSTLINGLGRYQGGPASPLGVIKVTKGKRYRFRLISMSCDPSHVWSIDGHQMTIIEADGVNHAPTTVDSMEVFAGQRFSFVLKADQKIGNYWIRANPSNGIPGFDGGINSAILRYVGAPDAEPTTTDTSSNPLKETDLHSLTGTPVPGKPFPGGADVNINLQMSLNTTSGRFEMNNATFITPTAPVLLQILSGAQTAQDLLPPGIVYGLPPNKVIEISMPGGSPGAPHPFHLHGHNFWIVRSAGNSSYNYFDPVRVLFTSTQFTECQFAIEVRRDTLSTGPDLTDNVTIRFVTDNAGPWFLHCHNIWHLEVGLGVIFAEDIPTIQKEQSNGQVPQNWDDLCPIYDALSADQH</sequence>
<dbReference type="PANTHER" id="PTHR11709:SF511">
    <property type="entry name" value="LACCASE"/>
    <property type="match status" value="1"/>
</dbReference>
<dbReference type="FunFam" id="2.60.40.420:FF:000045">
    <property type="entry name" value="Laccase 2"/>
    <property type="match status" value="1"/>
</dbReference>
<accession>A0AAD7C8Q0</accession>
<feature type="domain" description="Plastocyanin-like" evidence="9">
    <location>
        <begin position="154"/>
        <end position="294"/>
    </location>
</feature>
<protein>
    <submittedName>
        <fullName evidence="12">Laccase</fullName>
    </submittedName>
</protein>
<evidence type="ECO:0000259" key="11">
    <source>
        <dbReference type="Pfam" id="PF07732"/>
    </source>
</evidence>
<dbReference type="InterPro" id="IPR011707">
    <property type="entry name" value="Cu-oxidase-like_N"/>
</dbReference>
<keyword evidence="3" id="KW-0560">Oxidoreductase</keyword>
<keyword evidence="5" id="KW-1015">Disulfide bond</keyword>
<organism evidence="12 13">
    <name type="scientific">Roridomyces roridus</name>
    <dbReference type="NCBI Taxonomy" id="1738132"/>
    <lineage>
        <taxon>Eukaryota</taxon>
        <taxon>Fungi</taxon>
        <taxon>Dikarya</taxon>
        <taxon>Basidiomycota</taxon>
        <taxon>Agaricomycotina</taxon>
        <taxon>Agaricomycetes</taxon>
        <taxon>Agaricomycetidae</taxon>
        <taxon>Agaricales</taxon>
        <taxon>Marasmiineae</taxon>
        <taxon>Mycenaceae</taxon>
        <taxon>Roridomyces</taxon>
    </lineage>
</organism>
<evidence type="ECO:0000256" key="8">
    <source>
        <dbReference type="SAM" id="SignalP"/>
    </source>
</evidence>
<dbReference type="Pfam" id="PF00394">
    <property type="entry name" value="Cu-oxidase"/>
    <property type="match status" value="1"/>
</dbReference>
<evidence type="ECO:0000259" key="10">
    <source>
        <dbReference type="Pfam" id="PF07731"/>
    </source>
</evidence>
<dbReference type="InterPro" id="IPR045087">
    <property type="entry name" value="Cu-oxidase_fam"/>
</dbReference>
<dbReference type="AlphaFoldDB" id="A0AAD7C8Q0"/>
<evidence type="ECO:0000256" key="4">
    <source>
        <dbReference type="ARBA" id="ARBA00023008"/>
    </source>
</evidence>
<feature type="domain" description="Plastocyanin-like" evidence="10">
    <location>
        <begin position="356"/>
        <end position="496"/>
    </location>
</feature>
<feature type="signal peptide" evidence="8">
    <location>
        <begin position="1"/>
        <end position="23"/>
    </location>
</feature>
<reference evidence="12" key="1">
    <citation type="submission" date="2023-03" db="EMBL/GenBank/DDBJ databases">
        <title>Massive genome expansion in bonnet fungi (Mycena s.s.) driven by repeated elements and novel gene families across ecological guilds.</title>
        <authorList>
            <consortium name="Lawrence Berkeley National Laboratory"/>
            <person name="Harder C.B."/>
            <person name="Miyauchi S."/>
            <person name="Viragh M."/>
            <person name="Kuo A."/>
            <person name="Thoen E."/>
            <person name="Andreopoulos B."/>
            <person name="Lu D."/>
            <person name="Skrede I."/>
            <person name="Drula E."/>
            <person name="Henrissat B."/>
            <person name="Morin E."/>
            <person name="Kohler A."/>
            <person name="Barry K."/>
            <person name="LaButti K."/>
            <person name="Morin E."/>
            <person name="Salamov A."/>
            <person name="Lipzen A."/>
            <person name="Mereny Z."/>
            <person name="Hegedus B."/>
            <person name="Baldrian P."/>
            <person name="Stursova M."/>
            <person name="Weitz H."/>
            <person name="Taylor A."/>
            <person name="Grigoriev I.V."/>
            <person name="Nagy L.G."/>
            <person name="Martin F."/>
            <person name="Kauserud H."/>
        </authorList>
    </citation>
    <scope>NUCLEOTIDE SEQUENCE</scope>
    <source>
        <strain evidence="12">9284</strain>
    </source>
</reference>
<evidence type="ECO:0000256" key="7">
    <source>
        <dbReference type="SAM" id="MobiDB-lite"/>
    </source>
</evidence>
<dbReference type="InterPro" id="IPR008972">
    <property type="entry name" value="Cupredoxin"/>
</dbReference>
<feature type="domain" description="Plastocyanin-like" evidence="11">
    <location>
        <begin position="65"/>
        <end position="141"/>
    </location>
</feature>
<proteinExistence type="inferred from homology"/>
<dbReference type="SUPFAM" id="SSF49503">
    <property type="entry name" value="Cupredoxins"/>
    <property type="match status" value="3"/>
</dbReference>
<evidence type="ECO:0000256" key="6">
    <source>
        <dbReference type="ARBA" id="ARBA00023180"/>
    </source>
</evidence>
<comment type="similarity">
    <text evidence="1">Belongs to the multicopper oxidase family.</text>
</comment>
<name>A0AAD7C8Q0_9AGAR</name>
<keyword evidence="4" id="KW-0186">Copper</keyword>
<dbReference type="InterPro" id="IPR011706">
    <property type="entry name" value="Cu-oxidase_C"/>
</dbReference>
<evidence type="ECO:0000259" key="9">
    <source>
        <dbReference type="Pfam" id="PF00394"/>
    </source>
</evidence>
<dbReference type="Pfam" id="PF07731">
    <property type="entry name" value="Cu-oxidase_2"/>
    <property type="match status" value="1"/>
</dbReference>
<dbReference type="Proteomes" id="UP001221142">
    <property type="component" value="Unassembled WGS sequence"/>
</dbReference>
<dbReference type="GO" id="GO:0005507">
    <property type="term" value="F:copper ion binding"/>
    <property type="evidence" value="ECO:0007669"/>
    <property type="project" value="InterPro"/>
</dbReference>
<comment type="caution">
    <text evidence="12">The sequence shown here is derived from an EMBL/GenBank/DDBJ whole genome shotgun (WGS) entry which is preliminary data.</text>
</comment>
<feature type="chain" id="PRO_5042296590" evidence="8">
    <location>
        <begin position="24"/>
        <end position="528"/>
    </location>
</feature>
<evidence type="ECO:0000256" key="1">
    <source>
        <dbReference type="ARBA" id="ARBA00010609"/>
    </source>
</evidence>
<evidence type="ECO:0000256" key="3">
    <source>
        <dbReference type="ARBA" id="ARBA00023002"/>
    </source>
</evidence>
<dbReference type="Pfam" id="PF07732">
    <property type="entry name" value="Cu-oxidase_3"/>
    <property type="match status" value="1"/>
</dbReference>
<evidence type="ECO:0000313" key="12">
    <source>
        <dbReference type="EMBL" id="KAJ7641895.1"/>
    </source>
</evidence>
<keyword evidence="8" id="KW-0732">Signal</keyword>
<feature type="compositionally biased region" description="Polar residues" evidence="7">
    <location>
        <begin position="299"/>
        <end position="316"/>
    </location>
</feature>
<evidence type="ECO:0000313" key="13">
    <source>
        <dbReference type="Proteomes" id="UP001221142"/>
    </source>
</evidence>
<dbReference type="InterPro" id="IPR002355">
    <property type="entry name" value="Cu_oxidase_Cu_BS"/>
</dbReference>
<keyword evidence="13" id="KW-1185">Reference proteome</keyword>
<dbReference type="PANTHER" id="PTHR11709">
    <property type="entry name" value="MULTI-COPPER OXIDASE"/>
    <property type="match status" value="1"/>
</dbReference>
<dbReference type="InterPro" id="IPR001117">
    <property type="entry name" value="Cu-oxidase_2nd"/>
</dbReference>
<keyword evidence="2" id="KW-0479">Metal-binding</keyword>
<dbReference type="CDD" id="cd13903">
    <property type="entry name" value="CuRO_3_Tv-LCC_like"/>
    <property type="match status" value="1"/>
</dbReference>
<keyword evidence="6" id="KW-0325">Glycoprotein</keyword>
<dbReference type="Gene3D" id="2.60.40.420">
    <property type="entry name" value="Cupredoxins - blue copper proteins"/>
    <property type="match status" value="3"/>
</dbReference>
<evidence type="ECO:0000256" key="2">
    <source>
        <dbReference type="ARBA" id="ARBA00022723"/>
    </source>
</evidence>
<dbReference type="PROSITE" id="PS00080">
    <property type="entry name" value="MULTICOPPER_OXIDASE2"/>
    <property type="match status" value="1"/>
</dbReference>
<dbReference type="PROSITE" id="PS00079">
    <property type="entry name" value="MULTICOPPER_OXIDASE1"/>
    <property type="match status" value="2"/>
</dbReference>
<evidence type="ECO:0000256" key="5">
    <source>
        <dbReference type="ARBA" id="ARBA00023157"/>
    </source>
</evidence>